<dbReference type="EMBL" id="JACHHU010000036">
    <property type="protein sequence ID" value="MBB6544805.1"/>
    <property type="molecule type" value="Genomic_DNA"/>
</dbReference>
<dbReference type="RefSeq" id="WP_184426242.1">
    <property type="nucleotide sequence ID" value="NZ_BAABLB010000034.1"/>
</dbReference>
<name>A0A7X0NJZ1_9GAMM</name>
<evidence type="ECO:0000313" key="1">
    <source>
        <dbReference type="EMBL" id="MBB6544805.1"/>
    </source>
</evidence>
<dbReference type="Proteomes" id="UP000537141">
    <property type="component" value="Unassembled WGS sequence"/>
</dbReference>
<proteinExistence type="predicted"/>
<accession>A0A7X0NJZ1</accession>
<organism evidence="1 2">
    <name type="scientific">Thalassotalea piscium</name>
    <dbReference type="NCBI Taxonomy" id="1230533"/>
    <lineage>
        <taxon>Bacteria</taxon>
        <taxon>Pseudomonadati</taxon>
        <taxon>Pseudomonadota</taxon>
        <taxon>Gammaproteobacteria</taxon>
        <taxon>Alteromonadales</taxon>
        <taxon>Colwelliaceae</taxon>
        <taxon>Thalassotalea</taxon>
    </lineage>
</organism>
<sequence length="116" mass="12871">MFTQLAQLKNSSEMAQAIKAQTFYVVTIPLFSGYSIGNLEEALPAVFATLEEAAHENNDMISEFDQQVAQGVRDCDDEWGGEVMMAQWNSGDDMTLFTACGEHAITTRPWREMAGL</sequence>
<reference evidence="1 2" key="1">
    <citation type="submission" date="2020-08" db="EMBL/GenBank/DDBJ databases">
        <title>Genomic Encyclopedia of Type Strains, Phase IV (KMG-IV): sequencing the most valuable type-strain genomes for metagenomic binning, comparative biology and taxonomic classification.</title>
        <authorList>
            <person name="Goeker M."/>
        </authorList>
    </citation>
    <scope>NUCLEOTIDE SEQUENCE [LARGE SCALE GENOMIC DNA]</scope>
    <source>
        <strain evidence="1 2">DSM 26287</strain>
    </source>
</reference>
<keyword evidence="2" id="KW-1185">Reference proteome</keyword>
<gene>
    <name evidence="1" type="ORF">HNQ55_003338</name>
</gene>
<dbReference type="AlphaFoldDB" id="A0A7X0NJZ1"/>
<evidence type="ECO:0000313" key="2">
    <source>
        <dbReference type="Proteomes" id="UP000537141"/>
    </source>
</evidence>
<comment type="caution">
    <text evidence="1">The sequence shown here is derived from an EMBL/GenBank/DDBJ whole genome shotgun (WGS) entry which is preliminary data.</text>
</comment>
<protein>
    <submittedName>
        <fullName evidence="1">Uncharacterized protein</fullName>
    </submittedName>
</protein>